<evidence type="ECO:0000313" key="8">
    <source>
        <dbReference type="EMBL" id="KAK3254302.1"/>
    </source>
</evidence>
<organism evidence="8 9">
    <name type="scientific">Cymbomonas tetramitiformis</name>
    <dbReference type="NCBI Taxonomy" id="36881"/>
    <lineage>
        <taxon>Eukaryota</taxon>
        <taxon>Viridiplantae</taxon>
        <taxon>Chlorophyta</taxon>
        <taxon>Pyramimonadophyceae</taxon>
        <taxon>Pyramimonadales</taxon>
        <taxon>Pyramimonadaceae</taxon>
        <taxon>Cymbomonas</taxon>
    </lineage>
</organism>
<evidence type="ECO:0000256" key="5">
    <source>
        <dbReference type="ARBA" id="ARBA00022694"/>
    </source>
</evidence>
<comment type="caution">
    <text evidence="8">The sequence shown here is derived from an EMBL/GenBank/DDBJ whole genome shotgun (WGS) entry which is preliminary data.</text>
</comment>
<keyword evidence="5" id="KW-0819">tRNA processing</keyword>
<evidence type="ECO:0000256" key="6">
    <source>
        <dbReference type="ARBA" id="ARBA00022884"/>
    </source>
</evidence>
<gene>
    <name evidence="8" type="ORF">CYMTET_36480</name>
</gene>
<dbReference type="AlphaFoldDB" id="A0AAE0F7I4"/>
<dbReference type="Gene3D" id="3.40.1280.10">
    <property type="match status" value="1"/>
</dbReference>
<sequence length="145" mass="16531">AEKWVEVRRWQNTTEAITQIKEAGFRVLVTHLEASEPLTSFDWTQPTAIVLGNEREGVSEEAVKLADGCIRIPMVGFVESFNISVANSLVLYHAYRRQGFHGDLTEEQKLILKALMYLRHSNMNEPVIHELLDRELRKTQPSAGL</sequence>
<dbReference type="InterPro" id="IPR029028">
    <property type="entry name" value="Alpha/beta_knot_MTases"/>
</dbReference>
<dbReference type="SUPFAM" id="SSF75217">
    <property type="entry name" value="alpha/beta knot"/>
    <property type="match status" value="1"/>
</dbReference>
<dbReference type="Proteomes" id="UP001190700">
    <property type="component" value="Unassembled WGS sequence"/>
</dbReference>
<keyword evidence="3" id="KW-0808">Transferase</keyword>
<dbReference type="CDD" id="cd18092">
    <property type="entry name" value="SpoU-like_TrmH"/>
    <property type="match status" value="1"/>
</dbReference>
<evidence type="ECO:0000256" key="2">
    <source>
        <dbReference type="ARBA" id="ARBA00022603"/>
    </source>
</evidence>
<accession>A0AAE0F7I4</accession>
<evidence type="ECO:0000313" key="9">
    <source>
        <dbReference type="Proteomes" id="UP001190700"/>
    </source>
</evidence>
<dbReference type="InterPro" id="IPR029026">
    <property type="entry name" value="tRNA_m1G_MTases_N"/>
</dbReference>
<evidence type="ECO:0000256" key="4">
    <source>
        <dbReference type="ARBA" id="ARBA00022691"/>
    </source>
</evidence>
<protein>
    <recommendedName>
        <fullName evidence="7">tRNA/rRNA methyltransferase SpoU type domain-containing protein</fullName>
    </recommendedName>
</protein>
<dbReference type="Pfam" id="PF00588">
    <property type="entry name" value="SpoU_methylase"/>
    <property type="match status" value="1"/>
</dbReference>
<keyword evidence="6" id="KW-0694">RNA-binding</keyword>
<dbReference type="GO" id="GO:0008173">
    <property type="term" value="F:RNA methyltransferase activity"/>
    <property type="evidence" value="ECO:0007669"/>
    <property type="project" value="InterPro"/>
</dbReference>
<keyword evidence="4" id="KW-0949">S-adenosyl-L-methionine</keyword>
<dbReference type="GO" id="GO:0002938">
    <property type="term" value="P:tRNA guanine ribose methylation"/>
    <property type="evidence" value="ECO:0007669"/>
    <property type="project" value="TreeGrafter"/>
</dbReference>
<feature type="non-terminal residue" evidence="8">
    <location>
        <position position="1"/>
    </location>
</feature>
<dbReference type="InterPro" id="IPR033671">
    <property type="entry name" value="TrmH"/>
</dbReference>
<evidence type="ECO:0000256" key="1">
    <source>
        <dbReference type="ARBA" id="ARBA00022555"/>
    </source>
</evidence>
<dbReference type="InterPro" id="IPR001537">
    <property type="entry name" value="SpoU_MeTrfase"/>
</dbReference>
<feature type="domain" description="tRNA/rRNA methyltransferase SpoU type" evidence="7">
    <location>
        <begin position="2"/>
        <end position="92"/>
    </location>
</feature>
<dbReference type="PANTHER" id="PTHR43453">
    <property type="entry name" value="RRNA METHYLASE-LIKE"/>
    <property type="match status" value="1"/>
</dbReference>
<evidence type="ECO:0000259" key="7">
    <source>
        <dbReference type="Pfam" id="PF00588"/>
    </source>
</evidence>
<reference evidence="8 9" key="1">
    <citation type="journal article" date="2015" name="Genome Biol. Evol.">
        <title>Comparative Genomics of a Bacterivorous Green Alga Reveals Evolutionary Causalities and Consequences of Phago-Mixotrophic Mode of Nutrition.</title>
        <authorList>
            <person name="Burns J.A."/>
            <person name="Paasch A."/>
            <person name="Narechania A."/>
            <person name="Kim E."/>
        </authorList>
    </citation>
    <scope>NUCLEOTIDE SEQUENCE [LARGE SCALE GENOMIC DNA]</scope>
    <source>
        <strain evidence="8 9">PLY_AMNH</strain>
    </source>
</reference>
<keyword evidence="2" id="KW-0489">Methyltransferase</keyword>
<keyword evidence="9" id="KW-1185">Reference proteome</keyword>
<keyword evidence="1" id="KW-0820">tRNA-binding</keyword>
<name>A0AAE0F7I4_9CHLO</name>
<evidence type="ECO:0000256" key="3">
    <source>
        <dbReference type="ARBA" id="ARBA00022679"/>
    </source>
</evidence>
<dbReference type="PANTHER" id="PTHR43453:SF1">
    <property type="entry name" value="TRNA_RRNA METHYLTRANSFERASE SPOU TYPE DOMAIN-CONTAINING PROTEIN"/>
    <property type="match status" value="1"/>
</dbReference>
<dbReference type="EMBL" id="LGRX02023777">
    <property type="protein sequence ID" value="KAK3254302.1"/>
    <property type="molecule type" value="Genomic_DNA"/>
</dbReference>
<proteinExistence type="predicted"/>
<dbReference type="GO" id="GO:0000049">
    <property type="term" value="F:tRNA binding"/>
    <property type="evidence" value="ECO:0007669"/>
    <property type="project" value="UniProtKB-KW"/>
</dbReference>